<reference evidence="2 4" key="1">
    <citation type="submission" date="2016-04" db="EMBL/GenBank/DDBJ databases">
        <title>Complete genome sequencing and analysis of CBMB27, Methylobacterium phyllosphaerae isolated from leaf tissues of rice (Oryza sativa L.).</title>
        <authorList>
            <person name="Lee Y."/>
            <person name="Hwangbo K."/>
            <person name="Chung H."/>
            <person name="Yoo J."/>
            <person name="Kim K.Y."/>
            <person name="Sa T.M."/>
            <person name="Um Y."/>
            <person name="Madhaiyan M."/>
        </authorList>
    </citation>
    <scope>NUCLEOTIDE SEQUENCE [LARGE SCALE GENOMIC DNA]</scope>
    <source>
        <strain evidence="2 4">CBMB27</strain>
    </source>
</reference>
<evidence type="ECO:0000256" key="1">
    <source>
        <dbReference type="ARBA" id="ARBA00043985"/>
    </source>
</evidence>
<dbReference type="Proteomes" id="UP000185487">
    <property type="component" value="Chromosome"/>
</dbReference>
<accession>A0AAE8HMI5</accession>
<evidence type="ECO:0000313" key="4">
    <source>
        <dbReference type="Proteomes" id="UP000185487"/>
    </source>
</evidence>
<comment type="similarity">
    <text evidence="1">Belongs to the PspA/Vipp/IM30 family.</text>
</comment>
<dbReference type="Proteomes" id="UP000199140">
    <property type="component" value="Unassembled WGS sequence"/>
</dbReference>
<dbReference type="Pfam" id="PF04012">
    <property type="entry name" value="PspA_IM30"/>
    <property type="match status" value="1"/>
</dbReference>
<evidence type="ECO:0000313" key="2">
    <source>
        <dbReference type="EMBL" id="APT30536.1"/>
    </source>
</evidence>
<protein>
    <submittedName>
        <fullName evidence="3">Phage shock protein A</fullName>
    </submittedName>
    <submittedName>
        <fullName evidence="2">Phage-shock protein</fullName>
    </submittedName>
</protein>
<evidence type="ECO:0000313" key="5">
    <source>
        <dbReference type="Proteomes" id="UP000199140"/>
    </source>
</evidence>
<dbReference type="RefSeq" id="WP_075380046.1">
    <property type="nucleotide sequence ID" value="NZ_CP015367.1"/>
</dbReference>
<organism evidence="3 5">
    <name type="scientific">Methylobacterium phyllosphaerae</name>
    <dbReference type="NCBI Taxonomy" id="418223"/>
    <lineage>
        <taxon>Bacteria</taxon>
        <taxon>Pseudomonadati</taxon>
        <taxon>Pseudomonadota</taxon>
        <taxon>Alphaproteobacteria</taxon>
        <taxon>Hyphomicrobiales</taxon>
        <taxon>Methylobacteriaceae</taxon>
        <taxon>Methylobacterium</taxon>
    </lineage>
</organism>
<sequence>MRTLSFLMRGVIADNAQAIHDAHAVTILRQQIREAAGALAAARRELAVALAYHAAEMRALDAIGTRIDTLSDGARRALADGREDLGTGAAIHIAALEDERADRRAAAERFAAEVERLKRLVAQGGERLRDLDRGLQTARTTETLRRAGLEGRRVTTLSAGALGEAERTLARLRERQAAEADVAAALTELEADLEAGTAGGIEADLEAAGYGRPRTDPRAVLDRLRAGA</sequence>
<dbReference type="InterPro" id="IPR007157">
    <property type="entry name" value="PspA_VIPP1"/>
</dbReference>
<dbReference type="AlphaFoldDB" id="A0AAE8HMI5"/>
<dbReference type="KEGG" id="mphy:MCBMB27_01245"/>
<dbReference type="EMBL" id="FOPK01000001">
    <property type="protein sequence ID" value="SFG19717.1"/>
    <property type="molecule type" value="Genomic_DNA"/>
</dbReference>
<proteinExistence type="inferred from homology"/>
<gene>
    <name evidence="2" type="ORF">MCBMB27_01245</name>
    <name evidence="3" type="ORF">SAMN05192567_10130</name>
</gene>
<evidence type="ECO:0000313" key="3">
    <source>
        <dbReference type="EMBL" id="SFG19717.1"/>
    </source>
</evidence>
<keyword evidence="4" id="KW-1185">Reference proteome</keyword>
<dbReference type="EMBL" id="CP015367">
    <property type="protein sequence ID" value="APT30536.1"/>
    <property type="molecule type" value="Genomic_DNA"/>
</dbReference>
<name>A0AAE8HMI5_9HYPH</name>
<reference evidence="3 5" key="2">
    <citation type="submission" date="2016-10" db="EMBL/GenBank/DDBJ databases">
        <authorList>
            <person name="Varghese N."/>
            <person name="Submissions S."/>
        </authorList>
    </citation>
    <scope>NUCLEOTIDE SEQUENCE [LARGE SCALE GENOMIC DNA]</scope>
    <source>
        <strain evidence="3 5">CBMB27</strain>
    </source>
</reference>